<feature type="region of interest" description="Disordered" evidence="2">
    <location>
        <begin position="1"/>
        <end position="22"/>
    </location>
</feature>
<dbReference type="Proteomes" id="UP000504627">
    <property type="component" value="Unplaced"/>
</dbReference>
<evidence type="ECO:0000256" key="2">
    <source>
        <dbReference type="SAM" id="MobiDB-lite"/>
    </source>
</evidence>
<dbReference type="PANTHER" id="PTHR31841">
    <property type="entry name" value="PROTEIN FAM72A-RELATED"/>
    <property type="match status" value="1"/>
</dbReference>
<sequence>MGGGRGLSRPMGGRGREFKLTGGSVAVGGAGTGIDIGTSGHRDIGTSGHRDIGTGTPPAMTSSGCTFEDRSVAVLCCRFCRQVLSSRGMRAVLLADTDTDLYSTDIPPSGTVDFIGSCYFTEICKCKLKNIACLKCGNVVGYHVISPCKPCLLSCNNGHLWMFHSQAVIGINRLDPSENFNLPPLWPQVGVFCSNPTTSPNPAIYRGVCGFPGLAGSWPRDTLFWV</sequence>
<gene>
    <name evidence="4" type="primary">FAM72A</name>
</gene>
<keyword evidence="3" id="KW-1185">Reference proteome</keyword>
<dbReference type="GeneID" id="113999507"/>
<dbReference type="PANTHER" id="PTHR31841:SF1">
    <property type="entry name" value="PROTEIN FAM72A-RELATED"/>
    <property type="match status" value="1"/>
</dbReference>
<dbReference type="GO" id="GO:0005829">
    <property type="term" value="C:cytosol"/>
    <property type="evidence" value="ECO:0007669"/>
    <property type="project" value="TreeGrafter"/>
</dbReference>
<organism evidence="3 4">
    <name type="scientific">Pipra filicauda</name>
    <name type="common">Wire-tailed manakin</name>
    <dbReference type="NCBI Taxonomy" id="649802"/>
    <lineage>
        <taxon>Eukaryota</taxon>
        <taxon>Metazoa</taxon>
        <taxon>Chordata</taxon>
        <taxon>Craniata</taxon>
        <taxon>Vertebrata</taxon>
        <taxon>Euteleostomi</taxon>
        <taxon>Archelosauria</taxon>
        <taxon>Archosauria</taxon>
        <taxon>Dinosauria</taxon>
        <taxon>Saurischia</taxon>
        <taxon>Theropoda</taxon>
        <taxon>Coelurosauria</taxon>
        <taxon>Aves</taxon>
        <taxon>Neognathae</taxon>
        <taxon>Neoaves</taxon>
        <taxon>Telluraves</taxon>
        <taxon>Australaves</taxon>
        <taxon>Passeriformes</taxon>
        <taxon>Pipridae</taxon>
        <taxon>Pipra</taxon>
    </lineage>
</organism>
<evidence type="ECO:0000256" key="1">
    <source>
        <dbReference type="ARBA" id="ARBA00006888"/>
    </source>
</evidence>
<dbReference type="RefSeq" id="XP_039243837.1">
    <property type="nucleotide sequence ID" value="XM_039387903.1"/>
</dbReference>
<comment type="similarity">
    <text evidence="1">Belongs to the FAM72 family.</text>
</comment>
<proteinExistence type="inferred from homology"/>
<dbReference type="InterPro" id="IPR026768">
    <property type="entry name" value="YPEH2ZP"/>
</dbReference>
<evidence type="ECO:0000313" key="3">
    <source>
        <dbReference type="Proteomes" id="UP000504627"/>
    </source>
</evidence>
<name>A0A7R5L2H9_9PASS</name>
<reference evidence="4" key="1">
    <citation type="submission" date="2025-08" db="UniProtKB">
        <authorList>
            <consortium name="RefSeq"/>
        </authorList>
    </citation>
    <scope>IDENTIFICATION</scope>
    <source>
        <tissue evidence="4">Muscle</tissue>
    </source>
</reference>
<dbReference type="Pfam" id="PF14976">
    <property type="entry name" value="YPEH2ZP"/>
    <property type="match status" value="1"/>
</dbReference>
<dbReference type="CTD" id="729533"/>
<accession>A0A7R5L2H9</accession>
<dbReference type="AlphaFoldDB" id="A0A7R5L2H9"/>
<dbReference type="InParanoid" id="A0A7R5L2H9"/>
<evidence type="ECO:0000313" key="4">
    <source>
        <dbReference type="RefSeq" id="XP_039243837.1"/>
    </source>
</evidence>
<protein>
    <submittedName>
        <fullName evidence="4">Protein FAM72A isoform X1</fullName>
    </submittedName>
</protein>